<sequence>MTPGEFLWIGSWSGNVVLETRQSLASSDFRLVFKKHSDANQGKHGIAF</sequence>
<dbReference type="EMBL" id="CADCTZ010000148">
    <property type="protein sequence ID" value="CAA9314572.1"/>
    <property type="molecule type" value="Genomic_DNA"/>
</dbReference>
<evidence type="ECO:0000313" key="1">
    <source>
        <dbReference type="EMBL" id="CAA9314572.1"/>
    </source>
</evidence>
<protein>
    <submittedName>
        <fullName evidence="1">Uncharacterized protein</fullName>
    </submittedName>
</protein>
<proteinExistence type="predicted"/>
<organism evidence="1">
    <name type="scientific">uncultured Microcoleus sp</name>
    <dbReference type="NCBI Taxonomy" id="259945"/>
    <lineage>
        <taxon>Bacteria</taxon>
        <taxon>Bacillati</taxon>
        <taxon>Cyanobacteriota</taxon>
        <taxon>Cyanophyceae</taxon>
        <taxon>Oscillatoriophycideae</taxon>
        <taxon>Oscillatoriales</taxon>
        <taxon>Microcoleaceae</taxon>
        <taxon>Microcoleus</taxon>
        <taxon>environmental samples</taxon>
    </lineage>
</organism>
<accession>A0A6J4KT95</accession>
<gene>
    <name evidence="1" type="ORF">AVDCRST_MAG84-999</name>
</gene>
<name>A0A6J4KT95_9CYAN</name>
<reference evidence="1" key="1">
    <citation type="submission" date="2020-02" db="EMBL/GenBank/DDBJ databases">
        <authorList>
            <person name="Meier V. D."/>
        </authorList>
    </citation>
    <scope>NUCLEOTIDE SEQUENCE</scope>
    <source>
        <strain evidence="1">AVDCRST_MAG84</strain>
    </source>
</reference>
<dbReference type="AlphaFoldDB" id="A0A6J4KT95"/>